<dbReference type="GO" id="GO:0015297">
    <property type="term" value="F:antiporter activity"/>
    <property type="evidence" value="ECO:0007669"/>
    <property type="project" value="InterPro"/>
</dbReference>
<name>D7SHJ5_VITVI</name>
<accession>D7SHJ5</accession>
<keyword evidence="2" id="KW-1133">Transmembrane helix</keyword>
<proteinExistence type="inferred from homology"/>
<dbReference type="GO" id="GO:0042910">
    <property type="term" value="F:xenobiotic transmembrane transporter activity"/>
    <property type="evidence" value="ECO:0007669"/>
    <property type="project" value="InterPro"/>
</dbReference>
<dbReference type="AlphaFoldDB" id="D7SHJ5"/>
<feature type="transmembrane region" description="Helical" evidence="2">
    <location>
        <begin position="98"/>
        <end position="115"/>
    </location>
</feature>
<dbReference type="InterPro" id="IPR002528">
    <property type="entry name" value="MATE_fam"/>
</dbReference>
<dbReference type="OMA" id="FACIWAN"/>
<dbReference type="GO" id="GO:0016020">
    <property type="term" value="C:membrane"/>
    <property type="evidence" value="ECO:0007669"/>
    <property type="project" value="InterPro"/>
</dbReference>
<dbReference type="HOGENOM" id="CLU_012893_10_4_1"/>
<keyword evidence="2" id="KW-0812">Transmembrane</keyword>
<dbReference type="EMBL" id="FN594950">
    <property type="protein sequence ID" value="CBI14955.3"/>
    <property type="molecule type" value="Genomic_DNA"/>
</dbReference>
<feature type="transmembrane region" description="Helical" evidence="2">
    <location>
        <begin position="53"/>
        <end position="77"/>
    </location>
</feature>
<organism evidence="3 4">
    <name type="scientific">Vitis vinifera</name>
    <name type="common">Grape</name>
    <dbReference type="NCBI Taxonomy" id="29760"/>
    <lineage>
        <taxon>Eukaryota</taxon>
        <taxon>Viridiplantae</taxon>
        <taxon>Streptophyta</taxon>
        <taxon>Embryophyta</taxon>
        <taxon>Tracheophyta</taxon>
        <taxon>Spermatophyta</taxon>
        <taxon>Magnoliopsida</taxon>
        <taxon>eudicotyledons</taxon>
        <taxon>Gunneridae</taxon>
        <taxon>Pentapetalae</taxon>
        <taxon>rosids</taxon>
        <taxon>Vitales</taxon>
        <taxon>Vitaceae</taxon>
        <taxon>Viteae</taxon>
        <taxon>Vitis</taxon>
    </lineage>
</organism>
<feature type="transmembrane region" description="Helical" evidence="2">
    <location>
        <begin position="12"/>
        <end position="33"/>
    </location>
</feature>
<dbReference type="PANTHER" id="PTHR11206">
    <property type="entry name" value="MULTIDRUG RESISTANCE PROTEIN"/>
    <property type="match status" value="1"/>
</dbReference>
<evidence type="ECO:0000313" key="4">
    <source>
        <dbReference type="Proteomes" id="UP000009183"/>
    </source>
</evidence>
<evidence type="ECO:0000256" key="2">
    <source>
        <dbReference type="SAM" id="Phobius"/>
    </source>
</evidence>
<keyword evidence="2" id="KW-0472">Membrane</keyword>
<dbReference type="InParanoid" id="D7SHJ5"/>
<evidence type="ECO:0000313" key="3">
    <source>
        <dbReference type="EMBL" id="CBI14955.3"/>
    </source>
</evidence>
<comment type="similarity">
    <text evidence="1">Belongs to the multi antimicrobial extrusion (MATE) (TC 2.A.66.1) family.</text>
</comment>
<reference evidence="4" key="1">
    <citation type="journal article" date="2007" name="Nature">
        <title>The grapevine genome sequence suggests ancestral hexaploidization in major angiosperm phyla.</title>
        <authorList>
            <consortium name="The French-Italian Public Consortium for Grapevine Genome Characterization."/>
            <person name="Jaillon O."/>
            <person name="Aury J.-M."/>
            <person name="Noel B."/>
            <person name="Policriti A."/>
            <person name="Clepet C."/>
            <person name="Casagrande A."/>
            <person name="Choisne N."/>
            <person name="Aubourg S."/>
            <person name="Vitulo N."/>
            <person name="Jubin C."/>
            <person name="Vezzi A."/>
            <person name="Legeai F."/>
            <person name="Hugueney P."/>
            <person name="Dasilva C."/>
            <person name="Horner D."/>
            <person name="Mica E."/>
            <person name="Jublot D."/>
            <person name="Poulain J."/>
            <person name="Bruyere C."/>
            <person name="Billault A."/>
            <person name="Segurens B."/>
            <person name="Gouyvenoux M."/>
            <person name="Ugarte E."/>
            <person name="Cattonaro F."/>
            <person name="Anthouard V."/>
            <person name="Vico V."/>
            <person name="Del Fabbro C."/>
            <person name="Alaux M."/>
            <person name="Di Gaspero G."/>
            <person name="Dumas V."/>
            <person name="Felice N."/>
            <person name="Paillard S."/>
            <person name="Juman I."/>
            <person name="Moroldo M."/>
            <person name="Scalabrin S."/>
            <person name="Canaguier A."/>
            <person name="Le Clainche I."/>
            <person name="Malacrida G."/>
            <person name="Durand E."/>
            <person name="Pesole G."/>
            <person name="Laucou V."/>
            <person name="Chatelet P."/>
            <person name="Merdinoglu D."/>
            <person name="Delledonne M."/>
            <person name="Pezzotti M."/>
            <person name="Lecharny A."/>
            <person name="Scarpelli C."/>
            <person name="Artiguenave F."/>
            <person name="Pe M.E."/>
            <person name="Valle G."/>
            <person name="Morgante M."/>
            <person name="Caboche M."/>
            <person name="Adam-Blondon A.-F."/>
            <person name="Weissenbach J."/>
            <person name="Quetier F."/>
            <person name="Wincker P."/>
        </authorList>
    </citation>
    <scope>NUCLEOTIDE SEQUENCE [LARGE SCALE GENOMIC DNA]</scope>
    <source>
        <strain evidence="4">cv. Pinot noir / PN40024</strain>
    </source>
</reference>
<keyword evidence="4" id="KW-1185">Reference proteome</keyword>
<dbReference type="PaxDb" id="29760-VIT_17s0000g09240.t01"/>
<sequence length="124" mass="13963">MISIMFVGHLGELSLSSASIATSFVGVIGFSFMLRMGSPPETLCGQAYGAKQYHMLGIYMHRVLLVLMLMCIPIAFIRAYTTQMFKMVGQNPKISMQIGIYARWFIPSIFSYGIFQCQLRFLQA</sequence>
<gene>
    <name evidence="3" type="ordered locus">VIT_17s0000g09240</name>
</gene>
<dbReference type="Pfam" id="PF01554">
    <property type="entry name" value="MatE"/>
    <property type="match status" value="1"/>
</dbReference>
<dbReference type="Proteomes" id="UP000009183">
    <property type="component" value="Chromosome 17"/>
</dbReference>
<dbReference type="eggNOG" id="KOG1347">
    <property type="taxonomic scope" value="Eukaryota"/>
</dbReference>
<protein>
    <submittedName>
        <fullName evidence="3">Uncharacterized protein</fullName>
    </submittedName>
</protein>
<evidence type="ECO:0000256" key="1">
    <source>
        <dbReference type="ARBA" id="ARBA00010199"/>
    </source>
</evidence>